<dbReference type="AlphaFoldDB" id="A0A9W7D2B6"/>
<dbReference type="OrthoDB" id="127176at2759"/>
<feature type="domain" description="DDE-1" evidence="1">
    <location>
        <begin position="7"/>
        <end position="114"/>
    </location>
</feature>
<dbReference type="InterPro" id="IPR004875">
    <property type="entry name" value="DDE_SF_endonuclease_dom"/>
</dbReference>
<name>A0A9W7D2B6_9STRA</name>
<sequence>MDSTDWKWFVQNLLKYAFDGAAALLLDNFDSNVSEEGRRVVVEEANATVVPLPPNTTAVCQPLDVGVMGPLKTKLRAKFRGISAGTAQGKCLRAIKSTIAAWEELEETTAIRSFEKAIPRYPEVMV</sequence>
<gene>
    <name evidence="2" type="ORF">Pfra01_002210100</name>
</gene>
<evidence type="ECO:0000313" key="3">
    <source>
        <dbReference type="Proteomes" id="UP001165121"/>
    </source>
</evidence>
<dbReference type="Proteomes" id="UP001165121">
    <property type="component" value="Unassembled WGS sequence"/>
</dbReference>
<proteinExistence type="predicted"/>
<evidence type="ECO:0000259" key="1">
    <source>
        <dbReference type="Pfam" id="PF03184"/>
    </source>
</evidence>
<accession>A0A9W7D2B6</accession>
<comment type="caution">
    <text evidence="2">The sequence shown here is derived from an EMBL/GenBank/DDBJ whole genome shotgun (WGS) entry which is preliminary data.</text>
</comment>
<evidence type="ECO:0000313" key="2">
    <source>
        <dbReference type="EMBL" id="GMF53439.1"/>
    </source>
</evidence>
<protein>
    <submittedName>
        <fullName evidence="2">Unnamed protein product</fullName>
    </submittedName>
</protein>
<reference evidence="2" key="1">
    <citation type="submission" date="2023-04" db="EMBL/GenBank/DDBJ databases">
        <title>Phytophthora fragariaefolia NBRC 109709.</title>
        <authorList>
            <person name="Ichikawa N."/>
            <person name="Sato H."/>
            <person name="Tonouchi N."/>
        </authorList>
    </citation>
    <scope>NUCLEOTIDE SEQUENCE</scope>
    <source>
        <strain evidence="2">NBRC 109709</strain>
    </source>
</reference>
<dbReference type="Pfam" id="PF03184">
    <property type="entry name" value="DDE_1"/>
    <property type="match status" value="1"/>
</dbReference>
<dbReference type="GO" id="GO:0003676">
    <property type="term" value="F:nucleic acid binding"/>
    <property type="evidence" value="ECO:0007669"/>
    <property type="project" value="InterPro"/>
</dbReference>
<dbReference type="EMBL" id="BSXT01003279">
    <property type="protein sequence ID" value="GMF53439.1"/>
    <property type="molecule type" value="Genomic_DNA"/>
</dbReference>
<organism evidence="2 3">
    <name type="scientific">Phytophthora fragariaefolia</name>
    <dbReference type="NCBI Taxonomy" id="1490495"/>
    <lineage>
        <taxon>Eukaryota</taxon>
        <taxon>Sar</taxon>
        <taxon>Stramenopiles</taxon>
        <taxon>Oomycota</taxon>
        <taxon>Peronosporomycetes</taxon>
        <taxon>Peronosporales</taxon>
        <taxon>Peronosporaceae</taxon>
        <taxon>Phytophthora</taxon>
    </lineage>
</organism>
<keyword evidence="3" id="KW-1185">Reference proteome</keyword>